<sequence length="287" mass="30275">MLIVTGATGHLGSLIVNRLLKRIPADRIGVSVRDVGKAADLAERGVRVRAGDFTEPDSLKHAFEDAERVLVVSAAIRGDGAPAANRAAIDAAREAGARRILYTSHQAASPVSLFPPQKVHAATEEHLKRQGVPYTALRNGFYASTLGHYIGAALETGTLAVPQDGPVSWTAHEDLAEAAALALTEDGALDGITPPLTAPHTLDFADVAEILSRITGRTITRVVMDDDEWTSAAVAGGMPRPAAEFSLTMFAASRTGEFNATDPTLETVIGHPAKTVHEVLEAALRSR</sequence>
<accession>A0AAU2A272</accession>
<dbReference type="Pfam" id="PF05368">
    <property type="entry name" value="NmrA"/>
    <property type="match status" value="1"/>
</dbReference>
<dbReference type="InterPro" id="IPR052718">
    <property type="entry name" value="NmrA-type_oxidoreductase"/>
</dbReference>
<dbReference type="Gene3D" id="3.90.25.10">
    <property type="entry name" value="UDP-galactose 4-epimerase, domain 1"/>
    <property type="match status" value="1"/>
</dbReference>
<reference evidence="2" key="1">
    <citation type="submission" date="2022-10" db="EMBL/GenBank/DDBJ databases">
        <title>The complete genomes of actinobacterial strains from the NBC collection.</title>
        <authorList>
            <person name="Joergensen T.S."/>
            <person name="Alvarez Arevalo M."/>
            <person name="Sterndorff E.B."/>
            <person name="Faurdal D."/>
            <person name="Vuksanovic O."/>
            <person name="Mourched A.-S."/>
            <person name="Charusanti P."/>
            <person name="Shaw S."/>
            <person name="Blin K."/>
            <person name="Weber T."/>
        </authorList>
    </citation>
    <scope>NUCLEOTIDE SEQUENCE</scope>
    <source>
        <strain evidence="2">NBC_00093</strain>
    </source>
</reference>
<name>A0AAU2A272_9ACTN</name>
<feature type="domain" description="NmrA-like" evidence="1">
    <location>
        <begin position="2"/>
        <end position="271"/>
    </location>
</feature>
<dbReference type="EMBL" id="CP108222">
    <property type="protein sequence ID" value="WTT18794.1"/>
    <property type="molecule type" value="Genomic_DNA"/>
</dbReference>
<dbReference type="PANTHER" id="PTHR47129:SF1">
    <property type="entry name" value="NMRA-LIKE DOMAIN-CONTAINING PROTEIN"/>
    <property type="match status" value="1"/>
</dbReference>
<evidence type="ECO:0000313" key="2">
    <source>
        <dbReference type="EMBL" id="WTT18794.1"/>
    </source>
</evidence>
<dbReference type="SUPFAM" id="SSF51735">
    <property type="entry name" value="NAD(P)-binding Rossmann-fold domains"/>
    <property type="match status" value="1"/>
</dbReference>
<organism evidence="2">
    <name type="scientific">Streptomyces sp. NBC_00093</name>
    <dbReference type="NCBI Taxonomy" id="2975649"/>
    <lineage>
        <taxon>Bacteria</taxon>
        <taxon>Bacillati</taxon>
        <taxon>Actinomycetota</taxon>
        <taxon>Actinomycetes</taxon>
        <taxon>Kitasatosporales</taxon>
        <taxon>Streptomycetaceae</taxon>
        <taxon>Streptomyces</taxon>
    </lineage>
</organism>
<protein>
    <submittedName>
        <fullName evidence="2">NAD(P)H-binding protein</fullName>
    </submittedName>
</protein>
<dbReference type="InterPro" id="IPR036291">
    <property type="entry name" value="NAD(P)-bd_dom_sf"/>
</dbReference>
<proteinExistence type="predicted"/>
<dbReference type="PANTHER" id="PTHR47129">
    <property type="entry name" value="QUINONE OXIDOREDUCTASE 2"/>
    <property type="match status" value="1"/>
</dbReference>
<dbReference type="AlphaFoldDB" id="A0AAU2A272"/>
<dbReference type="Gene3D" id="3.40.50.720">
    <property type="entry name" value="NAD(P)-binding Rossmann-like Domain"/>
    <property type="match status" value="1"/>
</dbReference>
<dbReference type="InterPro" id="IPR008030">
    <property type="entry name" value="NmrA-like"/>
</dbReference>
<gene>
    <name evidence="2" type="ORF">OHA22_26315</name>
</gene>
<evidence type="ECO:0000259" key="1">
    <source>
        <dbReference type="Pfam" id="PF05368"/>
    </source>
</evidence>